<comment type="caution">
    <text evidence="2">The sequence shown here is derived from an EMBL/GenBank/DDBJ whole genome shotgun (WGS) entry which is preliminary data.</text>
</comment>
<evidence type="ECO:0008006" key="5">
    <source>
        <dbReference type="Google" id="ProtNLM"/>
    </source>
</evidence>
<accession>A0A1A9N8G6</accession>
<dbReference type="Pfam" id="PF07369">
    <property type="entry name" value="DUF1488"/>
    <property type="match status" value="1"/>
</dbReference>
<dbReference type="InterPro" id="IPR009962">
    <property type="entry name" value="DUF1488"/>
</dbReference>
<dbReference type="EMBL" id="LXJZ01000181">
    <property type="protein sequence ID" value="OAJ57115.1"/>
    <property type="molecule type" value="Genomic_DNA"/>
</dbReference>
<sequence>MALRFPNPSRSYDATRHCVFFWGYDDSREITFEVDSATLKGLQPALGSDERSFLVAFDEFREKLLEIAKSRYVRGPQNRYSI</sequence>
<proteinExistence type="predicted"/>
<dbReference type="AlphaFoldDB" id="A0A1A9N8G6"/>
<evidence type="ECO:0000313" key="4">
    <source>
        <dbReference type="Proteomes" id="UP000078116"/>
    </source>
</evidence>
<dbReference type="InterPro" id="IPR036692">
    <property type="entry name" value="Shew3726-like_sf"/>
</dbReference>
<dbReference type="SUPFAM" id="SSF160272">
    <property type="entry name" value="Shew3726-like"/>
    <property type="match status" value="1"/>
</dbReference>
<name>A0A1A9N8G6_9BURK</name>
<dbReference type="OrthoDB" id="8965945at2"/>
<protein>
    <recommendedName>
        <fullName evidence="5">DUF1488 domain-containing protein</fullName>
    </recommendedName>
</protein>
<evidence type="ECO:0000313" key="3">
    <source>
        <dbReference type="Proteomes" id="UP000077961"/>
    </source>
</evidence>
<dbReference type="RefSeq" id="WP_064269302.1">
    <property type="nucleotide sequence ID" value="NZ_LXJZ01000181.1"/>
</dbReference>
<reference evidence="3 4" key="1">
    <citation type="submission" date="2016-04" db="EMBL/GenBank/DDBJ databases">
        <title>Reclassification of Paraburkholderia panaciterrae (Farh et al. 2015) Dobritsa &amp; Samadpour 2016 as a later homotypic synonym of Paraburkholderia ginsengiterrae (Farh et al. 2015) Dobritsa &amp; Samadpour 2016.</title>
        <authorList>
            <person name="Dobritsa A.P."/>
            <person name="Kutumbaka K."/>
            <person name="Samadpour M."/>
        </authorList>
    </citation>
    <scope>NUCLEOTIDE SEQUENCE [LARGE SCALE GENOMIC DNA]</scope>
    <source>
        <strain evidence="2 4">DCY85</strain>
        <strain evidence="1 3">DCY85-1</strain>
    </source>
</reference>
<dbReference type="EMBL" id="LXKA01000220">
    <property type="protein sequence ID" value="OAJ61339.1"/>
    <property type="molecule type" value="Genomic_DNA"/>
</dbReference>
<gene>
    <name evidence="1" type="ORF">A6V36_32290</name>
    <name evidence="2" type="ORF">A6V37_25325</name>
</gene>
<dbReference type="Proteomes" id="UP000078116">
    <property type="component" value="Unassembled WGS sequence"/>
</dbReference>
<dbReference type="Proteomes" id="UP000077961">
    <property type="component" value="Unassembled WGS sequence"/>
</dbReference>
<organism evidence="2 4">
    <name type="scientific">Paraburkholderia ginsengiterrae</name>
    <dbReference type="NCBI Taxonomy" id="1462993"/>
    <lineage>
        <taxon>Bacteria</taxon>
        <taxon>Pseudomonadati</taxon>
        <taxon>Pseudomonadota</taxon>
        <taxon>Betaproteobacteria</taxon>
        <taxon>Burkholderiales</taxon>
        <taxon>Burkholderiaceae</taxon>
        <taxon>Paraburkholderia</taxon>
    </lineage>
</organism>
<keyword evidence="3" id="KW-1185">Reference proteome</keyword>
<evidence type="ECO:0000313" key="2">
    <source>
        <dbReference type="EMBL" id="OAJ61339.1"/>
    </source>
</evidence>
<evidence type="ECO:0000313" key="1">
    <source>
        <dbReference type="EMBL" id="OAJ57115.1"/>
    </source>
</evidence>